<dbReference type="InterPro" id="IPR008653">
    <property type="entry name" value="IER"/>
</dbReference>
<feature type="compositionally biased region" description="Polar residues" evidence="2">
    <location>
        <begin position="101"/>
        <end position="113"/>
    </location>
</feature>
<feature type="region of interest" description="Disordered" evidence="2">
    <location>
        <begin position="72"/>
        <end position="156"/>
    </location>
</feature>
<reference evidence="3" key="1">
    <citation type="journal article" date="2014" name="Nat. Commun.">
        <title>The rainbow trout genome provides novel insights into evolution after whole-genome duplication in vertebrates.</title>
        <authorList>
            <person name="Berthelot C."/>
            <person name="Brunet F."/>
            <person name="Chalopin D."/>
            <person name="Juanchich A."/>
            <person name="Bernard M."/>
            <person name="Noel B."/>
            <person name="Bento P."/>
            <person name="Da Silva C."/>
            <person name="Labadie K."/>
            <person name="Alberti A."/>
            <person name="Aury J.M."/>
            <person name="Louis A."/>
            <person name="Dehais P."/>
            <person name="Bardou P."/>
            <person name="Montfort J."/>
            <person name="Klopp C."/>
            <person name="Cabau C."/>
            <person name="Gaspin C."/>
            <person name="Thorgaard G.H."/>
            <person name="Boussaha M."/>
            <person name="Quillet E."/>
            <person name="Guyomard R."/>
            <person name="Galiana D."/>
            <person name="Bobe J."/>
            <person name="Volff J.N."/>
            <person name="Genet C."/>
            <person name="Wincker P."/>
            <person name="Jaillon O."/>
            <person name="Roest Crollius H."/>
            <person name="Guiguen Y."/>
        </authorList>
    </citation>
    <scope>NUCLEOTIDE SEQUENCE [LARGE SCALE GENOMIC DNA]</scope>
</reference>
<dbReference type="PaxDb" id="8022-A0A060Y6M9"/>
<dbReference type="STRING" id="8022.A0A060Y6M9"/>
<evidence type="ECO:0008006" key="5">
    <source>
        <dbReference type="Google" id="ProtNLM"/>
    </source>
</evidence>
<evidence type="ECO:0000256" key="2">
    <source>
        <dbReference type="SAM" id="MobiDB-lite"/>
    </source>
</evidence>
<sequence length="202" mass="22127">MDVSAEAKRIMAVSISKLYASRAQRGGMRLHRSLLLSVVMRSARDLYHSACLAKEREELGTAHLVPVTPEEDAMDTTASGEQVEVEVSQVEPEPESPLSPTIQEPMSSDSDATQGACKTRTFIAKETVEDKENRSPVSPDRHSRKRRGKASVAPDFLPSKRARLSLELGEERVLRTGGRTCCRAGDVFTTLSLNSNRAIAAF</sequence>
<dbReference type="EMBL" id="FR908009">
    <property type="protein sequence ID" value="CDQ87578.1"/>
    <property type="molecule type" value="Genomic_DNA"/>
</dbReference>
<evidence type="ECO:0000313" key="4">
    <source>
        <dbReference type="Proteomes" id="UP000193380"/>
    </source>
</evidence>
<organism evidence="3 4">
    <name type="scientific">Oncorhynchus mykiss</name>
    <name type="common">Rainbow trout</name>
    <name type="synonym">Salmo gairdneri</name>
    <dbReference type="NCBI Taxonomy" id="8022"/>
    <lineage>
        <taxon>Eukaryota</taxon>
        <taxon>Metazoa</taxon>
        <taxon>Chordata</taxon>
        <taxon>Craniata</taxon>
        <taxon>Vertebrata</taxon>
        <taxon>Euteleostomi</taxon>
        <taxon>Actinopterygii</taxon>
        <taxon>Neopterygii</taxon>
        <taxon>Teleostei</taxon>
        <taxon>Protacanthopterygii</taxon>
        <taxon>Salmoniformes</taxon>
        <taxon>Salmonidae</taxon>
        <taxon>Salmoninae</taxon>
        <taxon>Oncorhynchus</taxon>
    </lineage>
</organism>
<reference evidence="3" key="2">
    <citation type="submission" date="2014-03" db="EMBL/GenBank/DDBJ databases">
        <authorList>
            <person name="Genoscope - CEA"/>
        </authorList>
    </citation>
    <scope>NUCLEOTIDE SEQUENCE</scope>
</reference>
<dbReference type="Pfam" id="PF05760">
    <property type="entry name" value="IER"/>
    <property type="match status" value="1"/>
</dbReference>
<name>A0A060Y6M9_ONCMY</name>
<proteinExistence type="inferred from homology"/>
<dbReference type="Proteomes" id="UP000193380">
    <property type="component" value="Unassembled WGS sequence"/>
</dbReference>
<protein>
    <recommendedName>
        <fullName evidence="5">Immediate early response 2 protein</fullName>
    </recommendedName>
</protein>
<accession>A0A060Y6M9</accession>
<comment type="similarity">
    <text evidence="1">Belongs to the IER family.</text>
</comment>
<dbReference type="PANTHER" id="PTHR15895">
    <property type="entry name" value="IMMEDIATE EARLY RESPONSE GENE"/>
    <property type="match status" value="1"/>
</dbReference>
<evidence type="ECO:0000313" key="3">
    <source>
        <dbReference type="EMBL" id="CDQ87578.1"/>
    </source>
</evidence>
<feature type="compositionally biased region" description="Low complexity" evidence="2">
    <location>
        <begin position="79"/>
        <end position="100"/>
    </location>
</feature>
<gene>
    <name evidence="3" type="ORF">GSONMT00042583001</name>
</gene>
<dbReference type="AlphaFoldDB" id="A0A060Y6M9"/>
<evidence type="ECO:0000256" key="1">
    <source>
        <dbReference type="ARBA" id="ARBA00006186"/>
    </source>
</evidence>